<dbReference type="UniPathway" id="UPA00659"/>
<feature type="domain" description="3-hydroxyacyl-CoA dehydrogenase C-terminal" evidence="16">
    <location>
        <begin position="601"/>
        <end position="685"/>
    </location>
</feature>
<dbReference type="RefSeq" id="WP_074447930.1">
    <property type="nucleotide sequence ID" value="NZ_FMAE01000004.1"/>
</dbReference>
<evidence type="ECO:0000256" key="1">
    <source>
        <dbReference type="ARBA" id="ARBA00004275"/>
    </source>
</evidence>
<evidence type="ECO:0000256" key="11">
    <source>
        <dbReference type="ARBA" id="ARBA00023235"/>
    </source>
</evidence>
<comment type="similarity">
    <text evidence="15">Belongs to the enoyl-CoA hydratase/isomerase family.</text>
</comment>
<comment type="pathway">
    <text evidence="2">Lipid metabolism; fatty acid beta-oxidation.</text>
</comment>
<evidence type="ECO:0000256" key="7">
    <source>
        <dbReference type="ARBA" id="ARBA00023002"/>
    </source>
</evidence>
<dbReference type="GO" id="GO:0016853">
    <property type="term" value="F:isomerase activity"/>
    <property type="evidence" value="ECO:0007669"/>
    <property type="project" value="UniProtKB-KW"/>
</dbReference>
<dbReference type="PANTHER" id="PTHR23309:SF49">
    <property type="entry name" value="PEROXISOMAL BIFUNCTIONAL ENZYME"/>
    <property type="match status" value="1"/>
</dbReference>
<sequence length="693" mass="74255">MQSPVSVQKHGNIAVLLVDNPPVNALGAAVRNGLRDNLEQILKDDQYAAVVLACAEKTFISGADIREFGQNMHGASIDEINHLLENPTKPTVAAIHGVALGGGLEVAMGCHFRIARKDAKLGQPEVKLGLIPGGGGTQRLPRAIGPERAVQLIVTGDAIGADEALKLGLIQEIFTADPIASGVAFARKVLQEKQQLRSLRNDDSKLAAARADRGIFTKAAAEAVKRNRGLEAPMACVEAVAWCLDVPFDEAIKREWDLFTRLRAGDQSKALRHVFFAERSGNKIEGIRPEVRPRKVQSVAIIGAGTMGRGIAMSVANAGISVRLIDVASGALEQGMKNIADTYASMSARGSLSSEDANKRTRLIAGGGKLEDASDADLIIEAVFETMEIKKEVFSKLDAIAKPGAVLATNTSYLDVNAIADMTKRPGDVVGMHFFSPANIMKLCEIVRGRATSPEVLATAVGAARRIGKVPVVVGVCHGFVGNRMLGVRIHQARKMLLEGATPQQVDAVAGKFGMMGPFAMGDMAGLDIGWRSRKDSGAKSPLEDALCEAGRFGQKTGAGYYRYEKGSRSPLPDPDVEALIIATSRKLNITRRLFSDQEIHERLIYPMINEGARILEEGMVARASDIDLVWLYGYGWPPQTGGPMYHADQIGLTQVAERLVYMSGVDGDKTLRPVPLLERLAMSGDGFGSLAK</sequence>
<feature type="domain" description="3-hydroxyacyl-CoA dehydrogenase C-terminal" evidence="16">
    <location>
        <begin position="479"/>
        <end position="564"/>
    </location>
</feature>
<dbReference type="Pfam" id="PF00378">
    <property type="entry name" value="ECH_1"/>
    <property type="match status" value="1"/>
</dbReference>
<reference evidence="18 19" key="1">
    <citation type="submission" date="2016-08" db="EMBL/GenBank/DDBJ databases">
        <authorList>
            <person name="Seilhamer J.J."/>
        </authorList>
    </citation>
    <scope>NUCLEOTIDE SEQUENCE [LARGE SCALE GENOMIC DNA]</scope>
    <source>
        <strain evidence="18 19">CCBAU 10071</strain>
    </source>
</reference>
<keyword evidence="8" id="KW-0520">NAD</keyword>
<dbReference type="InterPro" id="IPR006108">
    <property type="entry name" value="3HC_DH_C"/>
</dbReference>
<keyword evidence="13" id="KW-0511">Multifunctional enzyme</keyword>
<dbReference type="PROSITE" id="PS00166">
    <property type="entry name" value="ENOYL_COA_HYDRATASE"/>
    <property type="match status" value="1"/>
</dbReference>
<dbReference type="InterPro" id="IPR036291">
    <property type="entry name" value="NAD(P)-bd_dom_sf"/>
</dbReference>
<dbReference type="EMBL" id="FMAE01000004">
    <property type="protein sequence ID" value="SCB27973.1"/>
    <property type="molecule type" value="Genomic_DNA"/>
</dbReference>
<dbReference type="Pfam" id="PF02737">
    <property type="entry name" value="3HCDH_N"/>
    <property type="match status" value="1"/>
</dbReference>
<comment type="similarity">
    <text evidence="3">In the N-terminal section; belongs to the enoyl-CoA hydratase/isomerase family.</text>
</comment>
<dbReference type="Proteomes" id="UP000183174">
    <property type="component" value="Unassembled WGS sequence"/>
</dbReference>
<dbReference type="InterPro" id="IPR006176">
    <property type="entry name" value="3-OHacyl-CoA_DH_NAD-bd"/>
</dbReference>
<dbReference type="Gene3D" id="1.10.1040.50">
    <property type="match status" value="1"/>
</dbReference>
<dbReference type="CDD" id="cd06558">
    <property type="entry name" value="crotonase-like"/>
    <property type="match status" value="1"/>
</dbReference>
<dbReference type="GO" id="GO:0004300">
    <property type="term" value="F:enoyl-CoA hydratase activity"/>
    <property type="evidence" value="ECO:0007669"/>
    <property type="project" value="UniProtKB-ARBA"/>
</dbReference>
<dbReference type="GO" id="GO:0070403">
    <property type="term" value="F:NAD+ binding"/>
    <property type="evidence" value="ECO:0007669"/>
    <property type="project" value="InterPro"/>
</dbReference>
<dbReference type="FunFam" id="1.10.1040.50:FF:000006">
    <property type="entry name" value="Peroxisomal bifunctional enzyme"/>
    <property type="match status" value="1"/>
</dbReference>
<evidence type="ECO:0000256" key="6">
    <source>
        <dbReference type="ARBA" id="ARBA00022963"/>
    </source>
</evidence>
<dbReference type="SUPFAM" id="SSF48179">
    <property type="entry name" value="6-phosphogluconate dehydrogenase C-terminal domain-like"/>
    <property type="match status" value="2"/>
</dbReference>
<dbReference type="SUPFAM" id="SSF52096">
    <property type="entry name" value="ClpP/crotonase"/>
    <property type="match status" value="1"/>
</dbReference>
<name>A0A1C3VJL2_9BRAD</name>
<keyword evidence="11" id="KW-0413">Isomerase</keyword>
<dbReference type="FunFam" id="3.40.50.720:FF:000009">
    <property type="entry name" value="Fatty oxidation complex, alpha subunit"/>
    <property type="match status" value="1"/>
</dbReference>
<evidence type="ECO:0000256" key="15">
    <source>
        <dbReference type="RuleBase" id="RU003707"/>
    </source>
</evidence>
<evidence type="ECO:0000256" key="8">
    <source>
        <dbReference type="ARBA" id="ARBA00023027"/>
    </source>
</evidence>
<dbReference type="Pfam" id="PF00725">
    <property type="entry name" value="3HCDH"/>
    <property type="match status" value="2"/>
</dbReference>
<proteinExistence type="inferred from homology"/>
<evidence type="ECO:0000256" key="12">
    <source>
        <dbReference type="ARBA" id="ARBA00023239"/>
    </source>
</evidence>
<keyword evidence="10" id="KW-0576">Peroxisome</keyword>
<evidence type="ECO:0000256" key="4">
    <source>
        <dbReference type="ARBA" id="ARBA00011245"/>
    </source>
</evidence>
<evidence type="ECO:0000256" key="14">
    <source>
        <dbReference type="ARBA" id="ARBA00049556"/>
    </source>
</evidence>
<evidence type="ECO:0000256" key="3">
    <source>
        <dbReference type="ARBA" id="ARBA00008750"/>
    </source>
</evidence>
<keyword evidence="6" id="KW-0442">Lipid degradation</keyword>
<evidence type="ECO:0000256" key="13">
    <source>
        <dbReference type="ARBA" id="ARBA00023268"/>
    </source>
</evidence>
<evidence type="ECO:0000259" key="16">
    <source>
        <dbReference type="Pfam" id="PF00725"/>
    </source>
</evidence>
<dbReference type="GO" id="GO:0003857">
    <property type="term" value="F:(3S)-3-hydroxyacyl-CoA dehydrogenase (NAD+) activity"/>
    <property type="evidence" value="ECO:0007669"/>
    <property type="project" value="UniProtKB-EC"/>
</dbReference>
<comment type="subcellular location">
    <subcellularLocation>
        <location evidence="1">Peroxisome</location>
    </subcellularLocation>
</comment>
<dbReference type="InterPro" id="IPR029045">
    <property type="entry name" value="ClpP/crotonase-like_dom_sf"/>
</dbReference>
<dbReference type="Gene3D" id="3.40.50.720">
    <property type="entry name" value="NAD(P)-binding Rossmann-like Domain"/>
    <property type="match status" value="1"/>
</dbReference>
<comment type="catalytic activity">
    <reaction evidence="14">
        <text>a (3S)-3-hydroxyacyl-CoA + NAD(+) = a 3-oxoacyl-CoA + NADH + H(+)</text>
        <dbReference type="Rhea" id="RHEA:22432"/>
        <dbReference type="ChEBI" id="CHEBI:15378"/>
        <dbReference type="ChEBI" id="CHEBI:57318"/>
        <dbReference type="ChEBI" id="CHEBI:57540"/>
        <dbReference type="ChEBI" id="CHEBI:57945"/>
        <dbReference type="ChEBI" id="CHEBI:90726"/>
        <dbReference type="EC" id="1.1.1.35"/>
    </reaction>
</comment>
<protein>
    <submittedName>
        <fullName evidence="18">3-hydroxyacyl-CoA dehydrogenase</fullName>
    </submittedName>
</protein>
<feature type="domain" description="3-hydroxyacyl-CoA dehydrogenase NAD binding" evidence="17">
    <location>
        <begin position="298"/>
        <end position="475"/>
    </location>
</feature>
<dbReference type="InterPro" id="IPR001753">
    <property type="entry name" value="Enoyl-CoA_hydra/iso"/>
</dbReference>
<evidence type="ECO:0000256" key="2">
    <source>
        <dbReference type="ARBA" id="ARBA00005005"/>
    </source>
</evidence>
<accession>A0A1C3VJL2</accession>
<keyword evidence="5" id="KW-0276">Fatty acid metabolism</keyword>
<evidence type="ECO:0000256" key="9">
    <source>
        <dbReference type="ARBA" id="ARBA00023098"/>
    </source>
</evidence>
<comment type="subunit">
    <text evidence="4">Monomer.</text>
</comment>
<dbReference type="SUPFAM" id="SSF51735">
    <property type="entry name" value="NAD(P)-binding Rossmann-fold domains"/>
    <property type="match status" value="1"/>
</dbReference>
<keyword evidence="7" id="KW-0560">Oxidoreductase</keyword>
<evidence type="ECO:0000256" key="10">
    <source>
        <dbReference type="ARBA" id="ARBA00023140"/>
    </source>
</evidence>
<dbReference type="InterPro" id="IPR018376">
    <property type="entry name" value="Enoyl-CoA_hyd/isom_CS"/>
</dbReference>
<evidence type="ECO:0000259" key="17">
    <source>
        <dbReference type="Pfam" id="PF02737"/>
    </source>
</evidence>
<organism evidence="18 19">
    <name type="scientific">Bradyrhizobium yuanmingense</name>
    <dbReference type="NCBI Taxonomy" id="108015"/>
    <lineage>
        <taxon>Bacteria</taxon>
        <taxon>Pseudomonadati</taxon>
        <taxon>Pseudomonadota</taxon>
        <taxon>Alphaproteobacteria</taxon>
        <taxon>Hyphomicrobiales</taxon>
        <taxon>Nitrobacteraceae</taxon>
        <taxon>Bradyrhizobium</taxon>
    </lineage>
</organism>
<dbReference type="GO" id="GO:0006635">
    <property type="term" value="P:fatty acid beta-oxidation"/>
    <property type="evidence" value="ECO:0007669"/>
    <property type="project" value="UniProtKB-UniPathway"/>
</dbReference>
<dbReference type="PANTHER" id="PTHR23309">
    <property type="entry name" value="3-HYDROXYACYL-COA DEHYROGENASE"/>
    <property type="match status" value="1"/>
</dbReference>
<gene>
    <name evidence="18" type="ORF">GA0061099_100498</name>
</gene>
<dbReference type="Gene3D" id="3.90.226.10">
    <property type="entry name" value="2-enoyl-CoA Hydratase, Chain A, domain 1"/>
    <property type="match status" value="1"/>
</dbReference>
<keyword evidence="9" id="KW-0443">Lipid metabolism</keyword>
<evidence type="ECO:0000256" key="5">
    <source>
        <dbReference type="ARBA" id="ARBA00022832"/>
    </source>
</evidence>
<evidence type="ECO:0000313" key="18">
    <source>
        <dbReference type="EMBL" id="SCB27973.1"/>
    </source>
</evidence>
<evidence type="ECO:0000313" key="19">
    <source>
        <dbReference type="Proteomes" id="UP000183174"/>
    </source>
</evidence>
<dbReference type="InterPro" id="IPR008927">
    <property type="entry name" value="6-PGluconate_DH-like_C_sf"/>
</dbReference>
<keyword evidence="12" id="KW-0456">Lyase</keyword>
<dbReference type="AlphaFoldDB" id="A0A1C3VJL2"/>